<keyword evidence="2" id="KW-1185">Reference proteome</keyword>
<organism evidence="1 2">
    <name type="scientific">Macrolepiota fuliginosa MF-IS2</name>
    <dbReference type="NCBI Taxonomy" id="1400762"/>
    <lineage>
        <taxon>Eukaryota</taxon>
        <taxon>Fungi</taxon>
        <taxon>Dikarya</taxon>
        <taxon>Basidiomycota</taxon>
        <taxon>Agaricomycotina</taxon>
        <taxon>Agaricomycetes</taxon>
        <taxon>Agaricomycetidae</taxon>
        <taxon>Agaricales</taxon>
        <taxon>Agaricineae</taxon>
        <taxon>Agaricaceae</taxon>
        <taxon>Macrolepiota</taxon>
    </lineage>
</organism>
<protein>
    <submittedName>
        <fullName evidence="1">Uncharacterized protein</fullName>
    </submittedName>
</protein>
<dbReference type="EMBL" id="MU151406">
    <property type="protein sequence ID" value="KAF9444091.1"/>
    <property type="molecule type" value="Genomic_DNA"/>
</dbReference>
<reference evidence="1" key="1">
    <citation type="submission" date="2020-11" db="EMBL/GenBank/DDBJ databases">
        <authorList>
            <consortium name="DOE Joint Genome Institute"/>
            <person name="Ahrendt S."/>
            <person name="Riley R."/>
            <person name="Andreopoulos W."/>
            <person name="Labutti K."/>
            <person name="Pangilinan J."/>
            <person name="Ruiz-Duenas F.J."/>
            <person name="Barrasa J.M."/>
            <person name="Sanchez-Garcia M."/>
            <person name="Camarero S."/>
            <person name="Miyauchi S."/>
            <person name="Serrano A."/>
            <person name="Linde D."/>
            <person name="Babiker R."/>
            <person name="Drula E."/>
            <person name="Ayuso-Fernandez I."/>
            <person name="Pacheco R."/>
            <person name="Padilla G."/>
            <person name="Ferreira P."/>
            <person name="Barriuso J."/>
            <person name="Kellner H."/>
            <person name="Castanera R."/>
            <person name="Alfaro M."/>
            <person name="Ramirez L."/>
            <person name="Pisabarro A.G."/>
            <person name="Kuo A."/>
            <person name="Tritt A."/>
            <person name="Lipzen A."/>
            <person name="He G."/>
            <person name="Yan M."/>
            <person name="Ng V."/>
            <person name="Cullen D."/>
            <person name="Martin F."/>
            <person name="Rosso M.-N."/>
            <person name="Henrissat B."/>
            <person name="Hibbett D."/>
            <person name="Martinez A.T."/>
            <person name="Grigoriev I.V."/>
        </authorList>
    </citation>
    <scope>NUCLEOTIDE SEQUENCE</scope>
    <source>
        <strain evidence="1">MF-IS2</strain>
    </source>
</reference>
<dbReference type="AlphaFoldDB" id="A0A9P5X7A9"/>
<proteinExistence type="predicted"/>
<evidence type="ECO:0000313" key="1">
    <source>
        <dbReference type="EMBL" id="KAF9444091.1"/>
    </source>
</evidence>
<accession>A0A9P5X7A9</accession>
<sequence>MSSKTSTAPLNLSTSNPLFGYSMPQKSPLIGDFVTPNIVSTIVWETLNWDCRPADLNPDDRLHRCLRKWRRKLVLGRLLPRFSLACIVRIPTFNIIFTISACGMHVLITVQARSTSHMLMRRVARSRKGAGFGNRVGRRIIHSGNEVSNYGERSYHLGAPGLTPVFRSFQFRKEHEFISVL</sequence>
<gene>
    <name evidence="1" type="ORF">P691DRAFT_787172</name>
</gene>
<evidence type="ECO:0000313" key="2">
    <source>
        <dbReference type="Proteomes" id="UP000807342"/>
    </source>
</evidence>
<name>A0A9P5X7A9_9AGAR</name>
<dbReference type="Proteomes" id="UP000807342">
    <property type="component" value="Unassembled WGS sequence"/>
</dbReference>
<comment type="caution">
    <text evidence="1">The sequence shown here is derived from an EMBL/GenBank/DDBJ whole genome shotgun (WGS) entry which is preliminary data.</text>
</comment>